<keyword evidence="3 6" id="KW-0812">Transmembrane</keyword>
<feature type="transmembrane region" description="Helical" evidence="6">
    <location>
        <begin position="145"/>
        <end position="166"/>
    </location>
</feature>
<sequence>MIAPNEETMSTAVIGSAELYQRPPVWKRVLGSDAFRLFLAMVALIAVFGLLRPSAFFTPNNFINLLTDAAILLVMAAGATYVIITAGIDLSVGGVLVFSSVTGALTMAAIGDGSPLTLVIGLLVSLASGAAWGVLNGLLVAKARIPALIVTLATMGASLGASLLITGGVDVRNVPFELVDTVGSGRILGIPVLAVIAIAVAVVFGLILAQTRFGRYTYAVGSNAEALRRTGVNVDRHLVKVYMLAGLLAGLAGYLSVARFATTTLGGHSTDNLSVITAVVIGGASLFGGRGLMIGTVIGVFIPVILQNGFVILNISPYWQQIAVGAVLLGAVYLDQMRRRNSNR</sequence>
<feature type="transmembrane region" description="Helical" evidence="6">
    <location>
        <begin position="90"/>
        <end position="111"/>
    </location>
</feature>
<reference evidence="7" key="1">
    <citation type="submission" date="2021-03" db="EMBL/GenBank/DDBJ databases">
        <title>Leucobacter chromiisoli sp. nov., isolated from chromium-containing soil of chemical plant.</title>
        <authorList>
            <person name="Xu Z."/>
        </authorList>
    </citation>
    <scope>NUCLEOTIDE SEQUENCE</scope>
    <source>
        <strain evidence="7">S27</strain>
    </source>
</reference>
<organism evidence="7 8">
    <name type="scientific">Leucobacter weissii</name>
    <dbReference type="NCBI Taxonomy" id="1983706"/>
    <lineage>
        <taxon>Bacteria</taxon>
        <taxon>Bacillati</taxon>
        <taxon>Actinomycetota</taxon>
        <taxon>Actinomycetes</taxon>
        <taxon>Micrococcales</taxon>
        <taxon>Microbacteriaceae</taxon>
        <taxon>Leucobacter</taxon>
    </lineage>
</organism>
<feature type="transmembrane region" description="Helical" evidence="6">
    <location>
        <begin position="187"/>
        <end position="209"/>
    </location>
</feature>
<proteinExistence type="predicted"/>
<evidence type="ECO:0000256" key="5">
    <source>
        <dbReference type="ARBA" id="ARBA00023136"/>
    </source>
</evidence>
<dbReference type="Pfam" id="PF02653">
    <property type="entry name" value="BPD_transp_2"/>
    <property type="match status" value="1"/>
</dbReference>
<dbReference type="RefSeq" id="WP_208096185.1">
    <property type="nucleotide sequence ID" value="NZ_JAGDYM010000004.1"/>
</dbReference>
<dbReference type="CDD" id="cd06579">
    <property type="entry name" value="TM_PBP1_transp_AraH_like"/>
    <property type="match status" value="1"/>
</dbReference>
<feature type="transmembrane region" description="Helical" evidence="6">
    <location>
        <begin position="318"/>
        <end position="334"/>
    </location>
</feature>
<comment type="caution">
    <text evidence="7">The sequence shown here is derived from an EMBL/GenBank/DDBJ whole genome shotgun (WGS) entry which is preliminary data.</text>
</comment>
<keyword evidence="2" id="KW-1003">Cell membrane</keyword>
<evidence type="ECO:0000313" key="8">
    <source>
        <dbReference type="Proteomes" id="UP000664382"/>
    </source>
</evidence>
<gene>
    <name evidence="7" type="ORF">J4H92_03765</name>
</gene>
<dbReference type="InterPro" id="IPR001851">
    <property type="entry name" value="ABC_transp_permease"/>
</dbReference>
<feature type="transmembrane region" description="Helical" evidence="6">
    <location>
        <begin position="34"/>
        <end position="51"/>
    </location>
</feature>
<keyword evidence="8" id="KW-1185">Reference proteome</keyword>
<dbReference type="GO" id="GO:0022857">
    <property type="term" value="F:transmembrane transporter activity"/>
    <property type="evidence" value="ECO:0007669"/>
    <property type="project" value="InterPro"/>
</dbReference>
<keyword evidence="4 6" id="KW-1133">Transmembrane helix</keyword>
<accession>A0A939MI82</accession>
<dbReference type="PANTHER" id="PTHR32196">
    <property type="entry name" value="ABC TRANSPORTER PERMEASE PROTEIN YPHD-RELATED-RELATED"/>
    <property type="match status" value="1"/>
</dbReference>
<evidence type="ECO:0000256" key="6">
    <source>
        <dbReference type="SAM" id="Phobius"/>
    </source>
</evidence>
<feature type="transmembrane region" description="Helical" evidence="6">
    <location>
        <begin position="118"/>
        <end position="139"/>
    </location>
</feature>
<evidence type="ECO:0000256" key="1">
    <source>
        <dbReference type="ARBA" id="ARBA00004651"/>
    </source>
</evidence>
<dbReference type="EMBL" id="JAGDYM010000004">
    <property type="protein sequence ID" value="MBO1901066.1"/>
    <property type="molecule type" value="Genomic_DNA"/>
</dbReference>
<evidence type="ECO:0000256" key="4">
    <source>
        <dbReference type="ARBA" id="ARBA00022989"/>
    </source>
</evidence>
<feature type="transmembrane region" description="Helical" evidence="6">
    <location>
        <begin position="273"/>
        <end position="306"/>
    </location>
</feature>
<keyword evidence="5 6" id="KW-0472">Membrane</keyword>
<protein>
    <submittedName>
        <fullName evidence="7">ABC transporter permease</fullName>
    </submittedName>
</protein>
<evidence type="ECO:0000256" key="2">
    <source>
        <dbReference type="ARBA" id="ARBA00022475"/>
    </source>
</evidence>
<dbReference type="GO" id="GO:0005886">
    <property type="term" value="C:plasma membrane"/>
    <property type="evidence" value="ECO:0007669"/>
    <property type="project" value="UniProtKB-SubCell"/>
</dbReference>
<name>A0A939MI82_9MICO</name>
<dbReference type="Proteomes" id="UP000664382">
    <property type="component" value="Unassembled WGS sequence"/>
</dbReference>
<dbReference type="AlphaFoldDB" id="A0A939MI82"/>
<comment type="subcellular location">
    <subcellularLocation>
        <location evidence="1">Cell membrane</location>
        <topology evidence="1">Multi-pass membrane protein</topology>
    </subcellularLocation>
</comment>
<feature type="transmembrane region" description="Helical" evidence="6">
    <location>
        <begin position="63"/>
        <end position="84"/>
    </location>
</feature>
<evidence type="ECO:0000256" key="3">
    <source>
        <dbReference type="ARBA" id="ARBA00022692"/>
    </source>
</evidence>
<feature type="transmembrane region" description="Helical" evidence="6">
    <location>
        <begin position="241"/>
        <end position="261"/>
    </location>
</feature>
<evidence type="ECO:0000313" key="7">
    <source>
        <dbReference type="EMBL" id="MBO1901066.1"/>
    </source>
</evidence>